<feature type="compositionally biased region" description="Gly residues" evidence="5">
    <location>
        <begin position="655"/>
        <end position="667"/>
    </location>
</feature>
<feature type="compositionally biased region" description="Low complexity" evidence="5">
    <location>
        <begin position="523"/>
        <end position="535"/>
    </location>
</feature>
<feature type="compositionally biased region" description="Gly residues" evidence="5">
    <location>
        <begin position="940"/>
        <end position="967"/>
    </location>
</feature>
<evidence type="ECO:0000256" key="4">
    <source>
        <dbReference type="PROSITE-ProRule" id="PRU00322"/>
    </source>
</evidence>
<feature type="compositionally biased region" description="Pro residues" evidence="5">
    <location>
        <begin position="336"/>
        <end position="355"/>
    </location>
</feature>
<evidence type="ECO:0000256" key="2">
    <source>
        <dbReference type="ARBA" id="ARBA00022771"/>
    </source>
</evidence>
<dbReference type="SMART" id="SM00547">
    <property type="entry name" value="ZnF_RBZ"/>
    <property type="match status" value="1"/>
</dbReference>
<dbReference type="InterPro" id="IPR001876">
    <property type="entry name" value="Znf_RanBP2"/>
</dbReference>
<protein>
    <submittedName>
        <fullName evidence="7">Hypothetical leucine rich repeat zinc finger protein</fullName>
    </submittedName>
</protein>
<dbReference type="PANTHER" id="PTHR13318">
    <property type="entry name" value="PARTNER OF PAIRED, ISOFORM B-RELATED"/>
    <property type="match status" value="1"/>
</dbReference>
<feature type="compositionally biased region" description="Gly residues" evidence="5">
    <location>
        <begin position="1019"/>
        <end position="1029"/>
    </location>
</feature>
<dbReference type="OMA" id="WHEACAG"/>
<keyword evidence="1" id="KW-0479">Metal-binding</keyword>
<dbReference type="Gene3D" id="4.10.1060.10">
    <property type="entry name" value="Zinc finger, RanBP2-type"/>
    <property type="match status" value="1"/>
</dbReference>
<keyword evidence="2 4" id="KW-0863">Zinc-finger</keyword>
<gene>
    <name evidence="7" type="ORF">Esi_0088_0065</name>
</gene>
<proteinExistence type="predicted"/>
<feature type="region of interest" description="Disordered" evidence="5">
    <location>
        <begin position="252"/>
        <end position="290"/>
    </location>
</feature>
<dbReference type="STRING" id="2880.D7G8C1"/>
<evidence type="ECO:0000256" key="3">
    <source>
        <dbReference type="ARBA" id="ARBA00022833"/>
    </source>
</evidence>
<feature type="compositionally biased region" description="Gly residues" evidence="5">
    <location>
        <begin position="536"/>
        <end position="548"/>
    </location>
</feature>
<dbReference type="SUPFAM" id="SSF52047">
    <property type="entry name" value="RNI-like"/>
    <property type="match status" value="2"/>
</dbReference>
<evidence type="ECO:0000256" key="1">
    <source>
        <dbReference type="ARBA" id="ARBA00022723"/>
    </source>
</evidence>
<evidence type="ECO:0000313" key="7">
    <source>
        <dbReference type="EMBL" id="CBJ27973.1"/>
    </source>
</evidence>
<keyword evidence="8" id="KW-1185">Reference proteome</keyword>
<feature type="compositionally biased region" description="Basic and acidic residues" evidence="5">
    <location>
        <begin position="275"/>
        <end position="288"/>
    </location>
</feature>
<dbReference type="SUPFAM" id="SSF90209">
    <property type="entry name" value="Ran binding protein zinc finger-like"/>
    <property type="match status" value="1"/>
</dbReference>
<feature type="compositionally biased region" description="Gly residues" evidence="5">
    <location>
        <begin position="1347"/>
        <end position="1358"/>
    </location>
</feature>
<dbReference type="GO" id="GO:0019005">
    <property type="term" value="C:SCF ubiquitin ligase complex"/>
    <property type="evidence" value="ECO:0007669"/>
    <property type="project" value="TreeGrafter"/>
</dbReference>
<feature type="compositionally biased region" description="Basic and acidic residues" evidence="5">
    <location>
        <begin position="1128"/>
        <end position="1139"/>
    </location>
</feature>
<dbReference type="EMBL" id="FN649117">
    <property type="protein sequence ID" value="CBJ27973.1"/>
    <property type="molecule type" value="Genomic_DNA"/>
</dbReference>
<accession>D7G8C1</accession>
<dbReference type="InterPro" id="IPR036443">
    <property type="entry name" value="Znf_RanBP2_sf"/>
</dbReference>
<feature type="region of interest" description="Disordered" evidence="5">
    <location>
        <begin position="1277"/>
        <end position="1332"/>
    </location>
</feature>
<dbReference type="GO" id="GO:0008270">
    <property type="term" value="F:zinc ion binding"/>
    <property type="evidence" value="ECO:0007669"/>
    <property type="project" value="UniProtKB-KW"/>
</dbReference>
<dbReference type="InParanoid" id="D7G8C1"/>
<dbReference type="eggNOG" id="KOG4341">
    <property type="taxonomic scope" value="Eukaryota"/>
</dbReference>
<feature type="region of interest" description="Disordered" evidence="5">
    <location>
        <begin position="1344"/>
        <end position="1381"/>
    </location>
</feature>
<organism evidence="7 8">
    <name type="scientific">Ectocarpus siliculosus</name>
    <name type="common">Brown alga</name>
    <name type="synonym">Conferva siliculosa</name>
    <dbReference type="NCBI Taxonomy" id="2880"/>
    <lineage>
        <taxon>Eukaryota</taxon>
        <taxon>Sar</taxon>
        <taxon>Stramenopiles</taxon>
        <taxon>Ochrophyta</taxon>
        <taxon>PX clade</taxon>
        <taxon>Phaeophyceae</taxon>
        <taxon>Ectocarpales</taxon>
        <taxon>Ectocarpaceae</taxon>
        <taxon>Ectocarpus</taxon>
    </lineage>
</organism>
<keyword evidence="3" id="KW-0862">Zinc</keyword>
<dbReference type="InterPro" id="IPR032675">
    <property type="entry name" value="LRR_dom_sf"/>
</dbReference>
<name>D7G8C1_ECTSI</name>
<evidence type="ECO:0000256" key="5">
    <source>
        <dbReference type="SAM" id="MobiDB-lite"/>
    </source>
</evidence>
<dbReference type="PROSITE" id="PS01358">
    <property type="entry name" value="ZF_RANBP2_1"/>
    <property type="match status" value="1"/>
</dbReference>
<dbReference type="PROSITE" id="PS50199">
    <property type="entry name" value="ZF_RANBP2_2"/>
    <property type="match status" value="1"/>
</dbReference>
<feature type="region of interest" description="Disordered" evidence="5">
    <location>
        <begin position="322"/>
        <end position="399"/>
    </location>
</feature>
<feature type="region of interest" description="Disordered" evidence="5">
    <location>
        <begin position="937"/>
        <end position="1217"/>
    </location>
</feature>
<feature type="region of interest" description="Disordered" evidence="5">
    <location>
        <begin position="590"/>
        <end position="610"/>
    </location>
</feature>
<feature type="compositionally biased region" description="Basic and acidic residues" evidence="5">
    <location>
        <begin position="1525"/>
        <end position="1536"/>
    </location>
</feature>
<feature type="compositionally biased region" description="Low complexity" evidence="5">
    <location>
        <begin position="370"/>
        <end position="381"/>
    </location>
</feature>
<dbReference type="InterPro" id="IPR006553">
    <property type="entry name" value="Leu-rich_rpt_Cys-con_subtyp"/>
</dbReference>
<feature type="region of interest" description="Disordered" evidence="5">
    <location>
        <begin position="1515"/>
        <end position="1536"/>
    </location>
</feature>
<feature type="domain" description="RanBP2-type" evidence="6">
    <location>
        <begin position="304"/>
        <end position="333"/>
    </location>
</feature>
<dbReference type="Gene3D" id="3.80.10.10">
    <property type="entry name" value="Ribonuclease Inhibitor"/>
    <property type="match status" value="3"/>
</dbReference>
<dbReference type="Proteomes" id="UP000002630">
    <property type="component" value="Linkage Group LG33"/>
</dbReference>
<evidence type="ECO:0000259" key="6">
    <source>
        <dbReference type="PROSITE" id="PS50199"/>
    </source>
</evidence>
<feature type="region of interest" description="Disordered" evidence="5">
    <location>
        <begin position="639"/>
        <end position="680"/>
    </location>
</feature>
<reference evidence="7 8" key="1">
    <citation type="journal article" date="2010" name="Nature">
        <title>The Ectocarpus genome and the independent evolution of multicellularity in brown algae.</title>
        <authorList>
            <person name="Cock J.M."/>
            <person name="Sterck L."/>
            <person name="Rouze P."/>
            <person name="Scornet D."/>
            <person name="Allen A.E."/>
            <person name="Amoutzias G."/>
            <person name="Anthouard V."/>
            <person name="Artiguenave F."/>
            <person name="Aury J.M."/>
            <person name="Badger J.H."/>
            <person name="Beszteri B."/>
            <person name="Billiau K."/>
            <person name="Bonnet E."/>
            <person name="Bothwell J.H."/>
            <person name="Bowler C."/>
            <person name="Boyen C."/>
            <person name="Brownlee C."/>
            <person name="Carrano C.J."/>
            <person name="Charrier B."/>
            <person name="Cho G.Y."/>
            <person name="Coelho S.M."/>
            <person name="Collen J."/>
            <person name="Corre E."/>
            <person name="Da Silva C."/>
            <person name="Delage L."/>
            <person name="Delaroque N."/>
            <person name="Dittami S.M."/>
            <person name="Doulbeau S."/>
            <person name="Elias M."/>
            <person name="Farnham G."/>
            <person name="Gachon C.M."/>
            <person name="Gschloessl B."/>
            <person name="Heesch S."/>
            <person name="Jabbari K."/>
            <person name="Jubin C."/>
            <person name="Kawai H."/>
            <person name="Kimura K."/>
            <person name="Kloareg B."/>
            <person name="Kupper F.C."/>
            <person name="Lang D."/>
            <person name="Le Bail A."/>
            <person name="Leblanc C."/>
            <person name="Lerouge P."/>
            <person name="Lohr M."/>
            <person name="Lopez P.J."/>
            <person name="Martens C."/>
            <person name="Maumus F."/>
            <person name="Michel G."/>
            <person name="Miranda-Saavedra D."/>
            <person name="Morales J."/>
            <person name="Moreau H."/>
            <person name="Motomura T."/>
            <person name="Nagasato C."/>
            <person name="Napoli C.A."/>
            <person name="Nelson D.R."/>
            <person name="Nyvall-Collen P."/>
            <person name="Peters A.F."/>
            <person name="Pommier C."/>
            <person name="Potin P."/>
            <person name="Poulain J."/>
            <person name="Quesneville H."/>
            <person name="Read B."/>
            <person name="Rensing S.A."/>
            <person name="Ritter A."/>
            <person name="Rousvoal S."/>
            <person name="Samanta M."/>
            <person name="Samson G."/>
            <person name="Schroeder D.C."/>
            <person name="Segurens B."/>
            <person name="Strittmatter M."/>
            <person name="Tonon T."/>
            <person name="Tregear J.W."/>
            <person name="Valentin K."/>
            <person name="von Dassow P."/>
            <person name="Yamagishi T."/>
            <person name="Van de Peer Y."/>
            <person name="Wincker P."/>
        </authorList>
    </citation>
    <scope>NUCLEOTIDE SEQUENCE [LARGE SCALE GENOMIC DNA]</scope>
    <source>
        <strain evidence="8">Ec32 / CCAP1310/4</strain>
    </source>
</reference>
<dbReference type="OrthoDB" id="203644at2759"/>
<feature type="compositionally biased region" description="Low complexity" evidence="5">
    <location>
        <begin position="1282"/>
        <end position="1297"/>
    </location>
</feature>
<dbReference type="GO" id="GO:0031146">
    <property type="term" value="P:SCF-dependent proteasomal ubiquitin-dependent protein catabolic process"/>
    <property type="evidence" value="ECO:0007669"/>
    <property type="project" value="TreeGrafter"/>
</dbReference>
<feature type="compositionally biased region" description="Acidic residues" evidence="5">
    <location>
        <begin position="987"/>
        <end position="996"/>
    </location>
</feature>
<evidence type="ECO:0000313" key="8">
    <source>
        <dbReference type="Proteomes" id="UP000002630"/>
    </source>
</evidence>
<feature type="compositionally biased region" description="Low complexity" evidence="5">
    <location>
        <begin position="668"/>
        <end position="677"/>
    </location>
</feature>
<sequence length="1583" mass="160365">MGCQTTSGILDLLRWCTPRVLDLEGVSPAVTDSLLLRYPGESCAMLEEVCLGWCPHLLEVEALLLKIRNAGVDGQEDEACALRVLDVGGSEGLSDGILKALAGRCPALSTLKIDACQAVTGAFLPRLAKGCPSLAQLSADACTGITDAAVSNFIMESEAVASGSLHSLRLGGCPIGSLTAQALLMRGSCLLELNLDGCSGFGDAAVRMVCRACPGLLELSLLGCSTLTSRGAWHCAQHPSVETLAITLSLLPGPEPIPPAPEKPRRRAAGGGGGHRGDQQHRDAEGEARAAAGVRNGEGVAGAAAEQWACSRCTLLNAERRSTCQACRTPRSTREPPTPPPRPGTSPPASGPLPVSPGSSNGGRRRRGRSPSGSPSRSRSPAARKTPTTPECAPFPLPAVPPSGRLRRLCLELQPAAAGGLGAVQDDGGGVRSNPSNRASPAAAARCAFPLRRLAPLLPPGLTSLEVWSANARPVPRSVQRDATSGDRKRPIGRRLGRRGGSSSGGAWRMTSAAADGDGETPAGIEGAGSSSAKGAGRGRQRSGGGGGDDGDDGDASEGVASGVAVLAGPGDLLSVSQASPSLQELVVSGDPEQAAAAAGQSPSGVRGADAHTTTATAGVHATAAAIAYFLSCLGSAPPPPSTTGDNRGSSGSATSGGGGGGGGGGFSSFDSAGTTRPSPPSPLRLLAIFDCPSVPPMAVLEALAVQGGAGLDHVAVGVSHPPQARAREGVDAAGLGFGLGDDGGRVTLSSETLKNLHVSGEAALGAVALRCPRLEGVEFVNCPRLGEVEVTATPYLVAARVQNCGVGSGALVGLTKACRRLETLDVSGSSAVGDQVLLSALVGCPRLKTLRANGCRDVGGSPLLLPFLLSPTAAAPPPPPTTTPLPPLLCRLEAIAVSHAPGLTGAHLAALAGALPLLRRLSVSHCRGLIEVAASSGRSGDGVTGVVHGGGGGGGGRGGGPEGCGFGDTDRVDPGRGARVCIASGGEEDGEDEDREERLKTETAVENDGAVSVEGDETGGGGGAGGDGRATRSNGGDEGRSESSLAKGKGTKRRQRRLEDAQQRAGANSEGAGERRERSAVASAADCDTHDHDNGSNTAATASGDESGRRFTGDENVAATNSGGGRGEPRLSRKDARAAAKKKQGAAARHQGRAAGAGDARDAPAAEPIAAGEGRGGRGKRGGGKRGQGDEDDDYGGDGGDVCQGLEFRVDGKTRDKLERLAAALPREPGRKKMGRPSCIRFLQDKCPNSARDCSWAHLPMHPPKTLKFKPLVTHAQEPVSASSSSTKRNVSSSRSQPPPPPPQALAASRSRSPRSRRPDGGRCGGNGAGSSATVFEAAAGRGERAGVGGGGGGGGRGFERAGGTAGFESRRDGSRGGDGSAPEVCFKNLQFLEIHSCPGLKRLEGIRCPALAVARVTACRELSSLGLEEAFVLSDLDLAGCVRLESWELPPPAPPGGNAASSGVASSASLAELRVVVLNYCRGLQAKFLAKLVDHAKHLRRLEIYGAAAVVGPHPHGGSSSKTKKEQTAGKRDLSRVEFNRLAGKATAILKGLDKGRPKLVVVRTKKEFLREQEGAREGGN</sequence>
<dbReference type="EMBL" id="FN649758">
    <property type="protein sequence ID" value="CBJ27973.1"/>
    <property type="molecule type" value="Genomic_DNA"/>
</dbReference>
<dbReference type="SMART" id="SM00367">
    <property type="entry name" value="LRR_CC"/>
    <property type="match status" value="7"/>
</dbReference>
<feature type="compositionally biased region" description="Low complexity" evidence="5">
    <location>
        <begin position="1146"/>
        <end position="1159"/>
    </location>
</feature>
<feature type="region of interest" description="Disordered" evidence="5">
    <location>
        <begin position="475"/>
        <end position="559"/>
    </location>
</feature>